<dbReference type="SMART" id="SM01043">
    <property type="entry name" value="BTAD"/>
    <property type="match status" value="1"/>
</dbReference>
<keyword evidence="6" id="KW-1185">Reference proteome</keyword>
<dbReference type="AlphaFoldDB" id="A0A4S4FYK5"/>
<evidence type="ECO:0000256" key="1">
    <source>
        <dbReference type="ARBA" id="ARBA00005820"/>
    </source>
</evidence>
<dbReference type="GO" id="GO:0006355">
    <property type="term" value="P:regulation of DNA-templated transcription"/>
    <property type="evidence" value="ECO:0007669"/>
    <property type="project" value="InterPro"/>
</dbReference>
<dbReference type="PANTHER" id="PTHR47691">
    <property type="entry name" value="REGULATOR-RELATED"/>
    <property type="match status" value="1"/>
</dbReference>
<dbReference type="SUPFAM" id="SSF46894">
    <property type="entry name" value="C-terminal effector domain of the bipartite response regulators"/>
    <property type="match status" value="1"/>
</dbReference>
<reference evidence="5 6" key="1">
    <citation type="submission" date="2019-04" db="EMBL/GenBank/DDBJ databases">
        <authorList>
            <person name="Jiang L."/>
        </authorList>
    </citation>
    <scope>NUCLEOTIDE SEQUENCE [LARGE SCALE GENOMIC DNA]</scope>
    <source>
        <strain evidence="5 6">YIM 131861</strain>
    </source>
</reference>
<dbReference type="Gene3D" id="1.10.10.10">
    <property type="entry name" value="Winged helix-like DNA-binding domain superfamily/Winged helix DNA-binding domain"/>
    <property type="match status" value="1"/>
</dbReference>
<dbReference type="GO" id="GO:0000160">
    <property type="term" value="P:phosphorelay signal transduction system"/>
    <property type="evidence" value="ECO:0007669"/>
    <property type="project" value="InterPro"/>
</dbReference>
<organism evidence="5 6">
    <name type="scientific">Orlajensenia flava</name>
    <dbReference type="NCBI Taxonomy" id="2565934"/>
    <lineage>
        <taxon>Bacteria</taxon>
        <taxon>Bacillati</taxon>
        <taxon>Actinomycetota</taxon>
        <taxon>Actinomycetes</taxon>
        <taxon>Micrococcales</taxon>
        <taxon>Microbacteriaceae</taxon>
        <taxon>Orlajensenia</taxon>
    </lineage>
</organism>
<dbReference type="InterPro" id="IPR005158">
    <property type="entry name" value="BTAD"/>
</dbReference>
<dbReference type="SUPFAM" id="SSF52540">
    <property type="entry name" value="P-loop containing nucleoside triphosphate hydrolases"/>
    <property type="match status" value="1"/>
</dbReference>
<gene>
    <name evidence="5" type="ORF">E6C70_00985</name>
</gene>
<evidence type="ECO:0000256" key="2">
    <source>
        <dbReference type="ARBA" id="ARBA00023125"/>
    </source>
</evidence>
<dbReference type="InterPro" id="IPR001867">
    <property type="entry name" value="OmpR/PhoB-type_DNA-bd"/>
</dbReference>
<dbReference type="GO" id="GO:0003677">
    <property type="term" value="F:DNA binding"/>
    <property type="evidence" value="ECO:0007669"/>
    <property type="project" value="UniProtKB-KW"/>
</dbReference>
<dbReference type="InterPro" id="IPR011990">
    <property type="entry name" value="TPR-like_helical_dom_sf"/>
</dbReference>
<evidence type="ECO:0000259" key="3">
    <source>
        <dbReference type="SMART" id="SM00862"/>
    </source>
</evidence>
<dbReference type="SUPFAM" id="SSF48452">
    <property type="entry name" value="TPR-like"/>
    <property type="match status" value="1"/>
</dbReference>
<name>A0A4S4FYK5_9MICO</name>
<evidence type="ECO:0000313" key="5">
    <source>
        <dbReference type="EMBL" id="THG36149.1"/>
    </source>
</evidence>
<dbReference type="PANTHER" id="PTHR47691:SF3">
    <property type="entry name" value="HTH-TYPE TRANSCRIPTIONAL REGULATOR RV0890C-RELATED"/>
    <property type="match status" value="1"/>
</dbReference>
<comment type="similarity">
    <text evidence="1">Belongs to the AfsR/DnrI/RedD regulatory family.</text>
</comment>
<dbReference type="InterPro" id="IPR027417">
    <property type="entry name" value="P-loop_NTPase"/>
</dbReference>
<dbReference type="SMART" id="SM00862">
    <property type="entry name" value="Trans_reg_C"/>
    <property type="match status" value="1"/>
</dbReference>
<dbReference type="Pfam" id="PF03704">
    <property type="entry name" value="BTAD"/>
    <property type="match status" value="1"/>
</dbReference>
<dbReference type="InterPro" id="IPR036388">
    <property type="entry name" value="WH-like_DNA-bd_sf"/>
</dbReference>
<protein>
    <recommendedName>
        <fullName evidence="7">Bacterial transcriptional activator domain-containing protein</fullName>
    </recommendedName>
</protein>
<evidence type="ECO:0000259" key="4">
    <source>
        <dbReference type="SMART" id="SM01043"/>
    </source>
</evidence>
<keyword evidence="2" id="KW-0238">DNA-binding</keyword>
<dbReference type="RefSeq" id="WP_136421388.1">
    <property type="nucleotide sequence ID" value="NZ_SSSN01000002.1"/>
</dbReference>
<dbReference type="EMBL" id="SSSN01000002">
    <property type="protein sequence ID" value="THG36149.1"/>
    <property type="molecule type" value="Genomic_DNA"/>
</dbReference>
<dbReference type="Proteomes" id="UP000307380">
    <property type="component" value="Unassembled WGS sequence"/>
</dbReference>
<evidence type="ECO:0000313" key="6">
    <source>
        <dbReference type="Proteomes" id="UP000307380"/>
    </source>
</evidence>
<feature type="domain" description="OmpR/PhoB-type" evidence="3">
    <location>
        <begin position="23"/>
        <end position="99"/>
    </location>
</feature>
<sequence length="1077" mass="115807">MLNVDDNVRVALLGPVLIEGRSGALVEPPGTLAKALVVVLASAGRPGPRRPVSVETIIDDLWGDDTPRNARAALQTLVSRLRAVAADGLITSTASGYAIDADERRIDLGRARSLARSAEAMAEEDPEAAVRLVEEALALWRGEPGADLADSPIRDDLDDTAAAVRDSLIGLRPRLLMAAGEARQAVEELARLVGARPLDEALHLAYIEALAAAGDRQQAIAAFGAFRVRLRDELGTSPGPALVAANARLLQDSDQPTVERPVRVRIGLRAAPNELLGRDDDALAIRSLLDHSRLVTILGAGGLGKTRLAQEIAAQSSLPAVIVAELASVRTDDDVVLALASALGIREVVAGQRLADAATRPDLHSRIISELSEWPTLLVMDNCEQVIDGAARWSADLLAAAPHLRILATSRSPLATSSEAVYPLDALESAGSSGGPGPAVRLFLERARAVRPGAALPFDVVSRLCDRLDGLPLAIELAAARVRTMTVEQIETRLENRFALLTGGDRSAPERHRTLQAVIEWSWNLLSSDEQIALRRLSIFPDGFSADAAERVAGIGPVEHALDGLLMQSLLSVHEHTVTGELRYRMLETVREFGQAVATEPEEGERMRSALLDWAAWFADDMLETVTSMSSYQRISVEQDNLVAALRQAMDRRDRDAVVTVFAALSYYWTVTSSHGEVVTFGEGVVDALRGYHPDAAHVDATAWSYVMICATALAMGRFMGVRALVRLRNLRRTAVISAPEIVAVTDFLLAFPDEQRAQRVIERMHTSPDASTALLGAMLASQLAENEGRVGEAMAMATRAYDLAHAVGDQWRASMSAMMIAQVSSQTADHQGALRWVDRAEAGLQLVRAREDLAQLNWIRACNLIGVGRNAEAAARLDAMVLDQDGVPYGMGRMDSLTDFGYAEIARSEGRTADAAEHFREGMRSFRSVDERRSPWYPMSMAATICAGVTDASMTADEVATWARRLRSLTVALHRARPGFIDKPVLGTAAVGWGAWALTQETLTQRAVELLALGEGLQSRQDLASLSREVQFSRAALVVGAEPVRAARAASAALDVDERASRALVLLALPLDAAGV</sequence>
<dbReference type="InterPro" id="IPR058852">
    <property type="entry name" value="HTH_77"/>
</dbReference>
<dbReference type="InterPro" id="IPR016032">
    <property type="entry name" value="Sig_transdc_resp-reg_C-effctor"/>
</dbReference>
<dbReference type="Pfam" id="PF25872">
    <property type="entry name" value="HTH_77"/>
    <property type="match status" value="1"/>
</dbReference>
<evidence type="ECO:0008006" key="7">
    <source>
        <dbReference type="Google" id="ProtNLM"/>
    </source>
</evidence>
<feature type="domain" description="Bacterial transcriptional activator" evidence="4">
    <location>
        <begin position="106"/>
        <end position="250"/>
    </location>
</feature>
<accession>A0A4S4FYK5</accession>
<comment type="caution">
    <text evidence="5">The sequence shown here is derived from an EMBL/GenBank/DDBJ whole genome shotgun (WGS) entry which is preliminary data.</text>
</comment>
<dbReference type="OrthoDB" id="9812579at2"/>
<proteinExistence type="inferred from homology"/>
<dbReference type="Gene3D" id="3.40.50.300">
    <property type="entry name" value="P-loop containing nucleotide triphosphate hydrolases"/>
    <property type="match status" value="1"/>
</dbReference>
<dbReference type="Gene3D" id="1.25.40.10">
    <property type="entry name" value="Tetratricopeptide repeat domain"/>
    <property type="match status" value="1"/>
</dbReference>
<dbReference type="CDD" id="cd15831">
    <property type="entry name" value="BTAD"/>
    <property type="match status" value="1"/>
</dbReference>